<dbReference type="EMBL" id="LAZR01031522">
    <property type="protein sequence ID" value="KKL53500.1"/>
    <property type="molecule type" value="Genomic_DNA"/>
</dbReference>
<proteinExistence type="predicted"/>
<accession>A0A0F9F8E0</accession>
<name>A0A0F9F8E0_9ZZZZ</name>
<reference evidence="1" key="1">
    <citation type="journal article" date="2015" name="Nature">
        <title>Complex archaea that bridge the gap between prokaryotes and eukaryotes.</title>
        <authorList>
            <person name="Spang A."/>
            <person name="Saw J.H."/>
            <person name="Jorgensen S.L."/>
            <person name="Zaremba-Niedzwiedzka K."/>
            <person name="Martijn J."/>
            <person name="Lind A.E."/>
            <person name="van Eijk R."/>
            <person name="Schleper C."/>
            <person name="Guy L."/>
            <person name="Ettema T.J."/>
        </authorList>
    </citation>
    <scope>NUCLEOTIDE SEQUENCE</scope>
</reference>
<comment type="caution">
    <text evidence="1">The sequence shown here is derived from an EMBL/GenBank/DDBJ whole genome shotgun (WGS) entry which is preliminary data.</text>
</comment>
<gene>
    <name evidence="1" type="ORF">LCGC14_2274810</name>
</gene>
<dbReference type="AlphaFoldDB" id="A0A0F9F8E0"/>
<sequence>MKTLSNIAAYLIAAAHQAAAVLKPTCDCSYRCEQGRNCPLRDRPDI</sequence>
<protein>
    <submittedName>
        <fullName evidence="1">Uncharacterized protein</fullName>
    </submittedName>
</protein>
<organism evidence="1">
    <name type="scientific">marine sediment metagenome</name>
    <dbReference type="NCBI Taxonomy" id="412755"/>
    <lineage>
        <taxon>unclassified sequences</taxon>
        <taxon>metagenomes</taxon>
        <taxon>ecological metagenomes</taxon>
    </lineage>
</organism>
<evidence type="ECO:0000313" key="1">
    <source>
        <dbReference type="EMBL" id="KKL53500.1"/>
    </source>
</evidence>